<evidence type="ECO:0000313" key="3">
    <source>
        <dbReference type="Proteomes" id="UP000637819"/>
    </source>
</evidence>
<dbReference type="GeneID" id="62876473"/>
<feature type="compositionally biased region" description="Basic and acidic residues" evidence="1">
    <location>
        <begin position="7"/>
        <end position="45"/>
    </location>
</feature>
<sequence>MQNETPGVKRDYPTQDGTVDRTGGHENDVADAAERENPPREDAAEMTRGCEGSAPRPIGPSARKGDNPSSTIVRLEYGRIAREFDAAEASEPTLDILEGKPALGGQRYRVEGETDGEWIETGYVVAVGGVGR</sequence>
<dbReference type="EMBL" id="CP069188">
    <property type="protein sequence ID" value="QRV14254.1"/>
    <property type="molecule type" value="Genomic_DNA"/>
</dbReference>
<organism evidence="2 3">
    <name type="scientific">Haloterrigena salifodinae</name>
    <dbReference type="NCBI Taxonomy" id="2675099"/>
    <lineage>
        <taxon>Archaea</taxon>
        <taxon>Methanobacteriati</taxon>
        <taxon>Methanobacteriota</taxon>
        <taxon>Stenosarchaea group</taxon>
        <taxon>Halobacteria</taxon>
        <taxon>Halobacteriales</taxon>
        <taxon>Natrialbaceae</taxon>
        <taxon>Haloterrigena</taxon>
    </lineage>
</organism>
<feature type="region of interest" description="Disordered" evidence="1">
    <location>
        <begin position="1"/>
        <end position="71"/>
    </location>
</feature>
<evidence type="ECO:0000313" key="2">
    <source>
        <dbReference type="EMBL" id="QRV14254.1"/>
    </source>
</evidence>
<dbReference type="RefSeq" id="WP_204747112.1">
    <property type="nucleotide sequence ID" value="NZ_CP069188.1"/>
</dbReference>
<accession>A0A8T8DXG2</accession>
<dbReference type="AlphaFoldDB" id="A0A8T8DXG2"/>
<proteinExistence type="predicted"/>
<gene>
    <name evidence="2" type="ORF">JMJ58_15075</name>
</gene>
<dbReference type="Proteomes" id="UP000637819">
    <property type="component" value="Chromosome"/>
</dbReference>
<keyword evidence="3" id="KW-1185">Reference proteome</keyword>
<protein>
    <submittedName>
        <fullName evidence="2">Uncharacterized protein</fullName>
    </submittedName>
</protein>
<dbReference type="OrthoDB" id="202153at2157"/>
<evidence type="ECO:0000256" key="1">
    <source>
        <dbReference type="SAM" id="MobiDB-lite"/>
    </source>
</evidence>
<dbReference type="KEGG" id="hsal:JMJ58_15075"/>
<reference evidence="2 3" key="1">
    <citation type="submission" date="2021-01" db="EMBL/GenBank/DDBJ databases">
        <title>Genome Sequence and Methylation Pattern of Haloterrigena salifodinae BOL5-1, An Extremely Halophilic Archaeon from a Bolivian Salt Mine.</title>
        <authorList>
            <person name="DasSarma P."/>
            <person name="Anton B.P."/>
            <person name="DasSarma S.L."/>
            <person name="von Ehrenheim H.A.L."/>
            <person name="Martinez F.L."/>
            <person name="Guzman D."/>
            <person name="Roberts R.J."/>
            <person name="DasSarma S."/>
        </authorList>
    </citation>
    <scope>NUCLEOTIDE SEQUENCE [LARGE SCALE GENOMIC DNA]</scope>
    <source>
        <strain evidence="2 3">BOL5-1</strain>
    </source>
</reference>
<name>A0A8T8DXG2_9EURY</name>